<comment type="caution">
    <text evidence="2">The sequence shown here is derived from an EMBL/GenBank/DDBJ whole genome shotgun (WGS) entry which is preliminary data.</text>
</comment>
<organism evidence="2">
    <name type="scientific">bioreactor metagenome</name>
    <dbReference type="NCBI Taxonomy" id="1076179"/>
    <lineage>
        <taxon>unclassified sequences</taxon>
        <taxon>metagenomes</taxon>
        <taxon>ecological metagenomes</taxon>
    </lineage>
</organism>
<feature type="transmembrane region" description="Helical" evidence="1">
    <location>
        <begin position="77"/>
        <end position="99"/>
    </location>
</feature>
<accession>A0A645BBG1</accession>
<reference evidence="2" key="1">
    <citation type="submission" date="2019-08" db="EMBL/GenBank/DDBJ databases">
        <authorList>
            <person name="Kucharzyk K."/>
            <person name="Murdoch R.W."/>
            <person name="Higgins S."/>
            <person name="Loffler F."/>
        </authorList>
    </citation>
    <scope>NUCLEOTIDE SEQUENCE</scope>
</reference>
<proteinExistence type="predicted"/>
<dbReference type="AlphaFoldDB" id="A0A645BBG1"/>
<protein>
    <submittedName>
        <fullName evidence="2">Uncharacterized protein</fullName>
    </submittedName>
</protein>
<keyword evidence="1" id="KW-1133">Transmembrane helix</keyword>
<feature type="transmembrane region" description="Helical" evidence="1">
    <location>
        <begin position="21"/>
        <end position="41"/>
    </location>
</feature>
<name>A0A645BBG1_9ZZZZ</name>
<dbReference type="EMBL" id="VSSQ01018844">
    <property type="protein sequence ID" value="MPM62398.1"/>
    <property type="molecule type" value="Genomic_DNA"/>
</dbReference>
<gene>
    <name evidence="2" type="ORF">SDC9_109269</name>
</gene>
<sequence>MKAMMKKVSDYFKAINLATKVLILIGIFCLLETAISIFYFADQSSPNAVAIRSVMSSIFGFIFGAQLTENSNINNRYIQTVTASSVAIICLLALTIAHFTGINQLGAASVEVRNLMFSAIGFLISRAKSLD</sequence>
<evidence type="ECO:0000313" key="2">
    <source>
        <dbReference type="EMBL" id="MPM62398.1"/>
    </source>
</evidence>
<keyword evidence="1" id="KW-0472">Membrane</keyword>
<keyword evidence="1" id="KW-0812">Transmembrane</keyword>
<feature type="transmembrane region" description="Helical" evidence="1">
    <location>
        <begin position="47"/>
        <end position="65"/>
    </location>
</feature>
<evidence type="ECO:0000256" key="1">
    <source>
        <dbReference type="SAM" id="Phobius"/>
    </source>
</evidence>